<protein>
    <recommendedName>
        <fullName evidence="3">Mobilisation protein (MobC)</fullName>
    </recommendedName>
</protein>
<reference evidence="2" key="1">
    <citation type="submission" date="2017-04" db="EMBL/GenBank/DDBJ databases">
        <authorList>
            <person name="Varghese N."/>
            <person name="Submissions S."/>
        </authorList>
    </citation>
    <scope>NUCLEOTIDE SEQUENCE [LARGE SCALE GENOMIC DNA]</scope>
    <source>
        <strain evidence="2">DSM 16537</strain>
    </source>
</reference>
<keyword evidence="2" id="KW-1185">Reference proteome</keyword>
<gene>
    <name evidence="1" type="ORF">SAMN00777080_3485</name>
</gene>
<dbReference type="Pfam" id="PF19514">
    <property type="entry name" value="MobC_2"/>
    <property type="match status" value="1"/>
</dbReference>
<proteinExistence type="predicted"/>
<organism evidence="1 2">
    <name type="scientific">Aquiflexum balticum DSM 16537</name>
    <dbReference type="NCBI Taxonomy" id="758820"/>
    <lineage>
        <taxon>Bacteria</taxon>
        <taxon>Pseudomonadati</taxon>
        <taxon>Bacteroidota</taxon>
        <taxon>Cytophagia</taxon>
        <taxon>Cytophagales</taxon>
        <taxon>Cyclobacteriaceae</taxon>
        <taxon>Aquiflexum</taxon>
    </lineage>
</organism>
<sequence>MKDNKSNRNKWLHIRLTAAEYDRIHRAFSGSVHQRISDYARAMLLRKPIIGVYQNPALKDIIGELSALKKDIHGIANNFNQTVRKLNALGPTEAKKLVPGLESEQKKVLEFLTVLEHYLHQTAEKWLRS</sequence>
<name>A0A1W2H7K9_9BACT</name>
<dbReference type="InterPro" id="IPR045788">
    <property type="entry name" value="MobC_2"/>
</dbReference>
<dbReference type="RefSeq" id="WP_084121632.1">
    <property type="nucleotide sequence ID" value="NZ_LT838813.1"/>
</dbReference>
<dbReference type="AlphaFoldDB" id="A0A1W2H7K9"/>
<evidence type="ECO:0000313" key="1">
    <source>
        <dbReference type="EMBL" id="SMD44849.1"/>
    </source>
</evidence>
<dbReference type="STRING" id="758820.SAMN00777080_3485"/>
<dbReference type="OrthoDB" id="950459at2"/>
<dbReference type="EMBL" id="LT838813">
    <property type="protein sequence ID" value="SMD44849.1"/>
    <property type="molecule type" value="Genomic_DNA"/>
</dbReference>
<evidence type="ECO:0000313" key="2">
    <source>
        <dbReference type="Proteomes" id="UP000192333"/>
    </source>
</evidence>
<evidence type="ECO:0008006" key="3">
    <source>
        <dbReference type="Google" id="ProtNLM"/>
    </source>
</evidence>
<dbReference type="Proteomes" id="UP000192333">
    <property type="component" value="Chromosome I"/>
</dbReference>
<accession>A0A1W2H7K9</accession>